<evidence type="ECO:0000313" key="2">
    <source>
        <dbReference type="EMBL" id="CAB1456530.1"/>
    </source>
</evidence>
<feature type="compositionally biased region" description="Pro residues" evidence="1">
    <location>
        <begin position="92"/>
        <end position="101"/>
    </location>
</feature>
<feature type="compositionally biased region" description="Polar residues" evidence="1">
    <location>
        <begin position="49"/>
        <end position="59"/>
    </location>
</feature>
<comment type="caution">
    <text evidence="2">The sequence shown here is derived from an EMBL/GenBank/DDBJ whole genome shotgun (WGS) entry which is preliminary data.</text>
</comment>
<reference evidence="2" key="1">
    <citation type="submission" date="2020-03" db="EMBL/GenBank/DDBJ databases">
        <authorList>
            <person name="Weist P."/>
        </authorList>
    </citation>
    <scope>NUCLEOTIDE SEQUENCE</scope>
</reference>
<sequence>MSRWVGRQGTGGCQVHSEQLCPMQEMDDMVDEDQWKGWMGKKMDGVGSGNRNAPSSQNFDSEDRRNLTTPDFKIQDGPSPPVSFRLQLALSPPSPIPPSGSRPPTQLLKPADKAAAVWAPHDYRRRMAGIAKEPLPYHVHHHFQSWDKKTGAFLPK</sequence>
<dbReference type="EMBL" id="CADEAL010004302">
    <property type="protein sequence ID" value="CAB1456530.1"/>
    <property type="molecule type" value="Genomic_DNA"/>
</dbReference>
<dbReference type="Proteomes" id="UP001153269">
    <property type="component" value="Unassembled WGS sequence"/>
</dbReference>
<organism evidence="2 3">
    <name type="scientific">Pleuronectes platessa</name>
    <name type="common">European plaice</name>
    <dbReference type="NCBI Taxonomy" id="8262"/>
    <lineage>
        <taxon>Eukaryota</taxon>
        <taxon>Metazoa</taxon>
        <taxon>Chordata</taxon>
        <taxon>Craniata</taxon>
        <taxon>Vertebrata</taxon>
        <taxon>Euteleostomi</taxon>
        <taxon>Actinopterygii</taxon>
        <taxon>Neopterygii</taxon>
        <taxon>Teleostei</taxon>
        <taxon>Neoteleostei</taxon>
        <taxon>Acanthomorphata</taxon>
        <taxon>Carangaria</taxon>
        <taxon>Pleuronectiformes</taxon>
        <taxon>Pleuronectoidei</taxon>
        <taxon>Pleuronectidae</taxon>
        <taxon>Pleuronectes</taxon>
    </lineage>
</organism>
<dbReference type="AlphaFoldDB" id="A0A9N7VVS4"/>
<proteinExistence type="predicted"/>
<name>A0A9N7VVS4_PLEPL</name>
<protein>
    <submittedName>
        <fullName evidence="2">Uncharacterized protein</fullName>
    </submittedName>
</protein>
<feature type="region of interest" description="Disordered" evidence="1">
    <location>
        <begin position="37"/>
        <end position="112"/>
    </location>
</feature>
<gene>
    <name evidence="2" type="ORF">PLEPLA_LOCUS44314</name>
</gene>
<accession>A0A9N7VVS4</accession>
<evidence type="ECO:0000256" key="1">
    <source>
        <dbReference type="SAM" id="MobiDB-lite"/>
    </source>
</evidence>
<evidence type="ECO:0000313" key="3">
    <source>
        <dbReference type="Proteomes" id="UP001153269"/>
    </source>
</evidence>
<keyword evidence="3" id="KW-1185">Reference proteome</keyword>